<comment type="catalytic activity">
    <reaction evidence="1">
        <text>O-phospho-L-seryl-[protein] + H2O = L-seryl-[protein] + phosphate</text>
        <dbReference type="Rhea" id="RHEA:20629"/>
        <dbReference type="Rhea" id="RHEA-COMP:9863"/>
        <dbReference type="Rhea" id="RHEA-COMP:11604"/>
        <dbReference type="ChEBI" id="CHEBI:15377"/>
        <dbReference type="ChEBI" id="CHEBI:29999"/>
        <dbReference type="ChEBI" id="CHEBI:43474"/>
        <dbReference type="ChEBI" id="CHEBI:83421"/>
        <dbReference type="EC" id="3.1.3.16"/>
    </reaction>
</comment>
<keyword evidence="1" id="KW-0464">Manganese</keyword>
<dbReference type="AlphaFoldDB" id="A0A2G9HRC8"/>
<evidence type="ECO:0000313" key="3">
    <source>
        <dbReference type="EMBL" id="PIN20079.1"/>
    </source>
</evidence>
<dbReference type="STRING" id="429701.A0A2G9HRC8"/>
<keyword evidence="1 3" id="KW-0378">Hydrolase</keyword>
<comment type="catalytic activity">
    <reaction evidence="1">
        <text>O-phospho-L-threonyl-[protein] + H2O = L-threonyl-[protein] + phosphate</text>
        <dbReference type="Rhea" id="RHEA:47004"/>
        <dbReference type="Rhea" id="RHEA-COMP:11060"/>
        <dbReference type="Rhea" id="RHEA-COMP:11605"/>
        <dbReference type="ChEBI" id="CHEBI:15377"/>
        <dbReference type="ChEBI" id="CHEBI:30013"/>
        <dbReference type="ChEBI" id="CHEBI:43474"/>
        <dbReference type="ChEBI" id="CHEBI:61977"/>
        <dbReference type="EC" id="3.1.3.16"/>
    </reaction>
</comment>
<proteinExistence type="inferred from homology"/>
<dbReference type="GO" id="GO:0004722">
    <property type="term" value="F:protein serine/threonine phosphatase activity"/>
    <property type="evidence" value="ECO:0007669"/>
    <property type="project" value="UniProtKB-EC"/>
</dbReference>
<dbReference type="InterPro" id="IPR001932">
    <property type="entry name" value="PPM-type_phosphatase-like_dom"/>
</dbReference>
<dbReference type="InterPro" id="IPR036457">
    <property type="entry name" value="PPM-type-like_dom_sf"/>
</dbReference>
<feature type="domain" description="PPM-type phosphatase" evidence="2">
    <location>
        <begin position="12"/>
        <end position="253"/>
    </location>
</feature>
<keyword evidence="1" id="KW-0904">Protein phosphatase</keyword>
<evidence type="ECO:0000259" key="2">
    <source>
        <dbReference type="PROSITE" id="PS51746"/>
    </source>
</evidence>
<comment type="cofactor">
    <cofactor evidence="1">
        <name>Mg(2+)</name>
        <dbReference type="ChEBI" id="CHEBI:18420"/>
    </cofactor>
</comment>
<dbReference type="PROSITE" id="PS51746">
    <property type="entry name" value="PPM_2"/>
    <property type="match status" value="1"/>
</dbReference>
<gene>
    <name evidence="3" type="ORF">CDL12_07240</name>
</gene>
<keyword evidence="1" id="KW-0479">Metal-binding</keyword>
<organism evidence="3 4">
    <name type="scientific">Handroanthus impetiginosus</name>
    <dbReference type="NCBI Taxonomy" id="429701"/>
    <lineage>
        <taxon>Eukaryota</taxon>
        <taxon>Viridiplantae</taxon>
        <taxon>Streptophyta</taxon>
        <taxon>Embryophyta</taxon>
        <taxon>Tracheophyta</taxon>
        <taxon>Spermatophyta</taxon>
        <taxon>Magnoliopsida</taxon>
        <taxon>eudicotyledons</taxon>
        <taxon>Gunneridae</taxon>
        <taxon>Pentapetalae</taxon>
        <taxon>asterids</taxon>
        <taxon>lamiids</taxon>
        <taxon>Lamiales</taxon>
        <taxon>Bignoniaceae</taxon>
        <taxon>Crescentiina</taxon>
        <taxon>Tabebuia alliance</taxon>
        <taxon>Handroanthus</taxon>
    </lineage>
</organism>
<dbReference type="EC" id="3.1.3.16" evidence="1"/>
<dbReference type="OrthoDB" id="60843at2759"/>
<evidence type="ECO:0000313" key="4">
    <source>
        <dbReference type="Proteomes" id="UP000231279"/>
    </source>
</evidence>
<comment type="caution">
    <text evidence="3">The sequence shown here is derived from an EMBL/GenBank/DDBJ whole genome shotgun (WGS) entry which is preliminary data.</text>
</comment>
<dbReference type="SUPFAM" id="SSF81606">
    <property type="entry name" value="PP2C-like"/>
    <property type="match status" value="1"/>
</dbReference>
<dbReference type="EMBL" id="NKXS01001177">
    <property type="protein sequence ID" value="PIN20079.1"/>
    <property type="molecule type" value="Genomic_DNA"/>
</dbReference>
<dbReference type="SMART" id="SM00332">
    <property type="entry name" value="PP2Cc"/>
    <property type="match status" value="1"/>
</dbReference>
<reference evidence="4" key="1">
    <citation type="journal article" date="2018" name="Gigascience">
        <title>Genome assembly of the Pink Ipe (Handroanthus impetiginosus, Bignoniaceae), a highly valued, ecologically keystone Neotropical timber forest tree.</title>
        <authorList>
            <person name="Silva-Junior O.B."/>
            <person name="Grattapaglia D."/>
            <person name="Novaes E."/>
            <person name="Collevatti R.G."/>
        </authorList>
    </citation>
    <scope>NUCLEOTIDE SEQUENCE [LARGE SCALE GENOMIC DNA]</scope>
    <source>
        <strain evidence="4">cv. UFG-1</strain>
    </source>
</reference>
<evidence type="ECO:0000256" key="1">
    <source>
        <dbReference type="RuleBase" id="RU366020"/>
    </source>
</evidence>
<dbReference type="Gene3D" id="3.60.40.10">
    <property type="entry name" value="PPM-type phosphatase domain"/>
    <property type="match status" value="2"/>
</dbReference>
<dbReference type="SMART" id="SM00331">
    <property type="entry name" value="PP2C_SIG"/>
    <property type="match status" value="1"/>
</dbReference>
<dbReference type="InterPro" id="IPR039123">
    <property type="entry name" value="PPTC7"/>
</dbReference>
<keyword evidence="1" id="KW-0460">Magnesium</keyword>
<comment type="cofactor">
    <cofactor evidence="1">
        <name>Mn(2+)</name>
        <dbReference type="ChEBI" id="CHEBI:29035"/>
    </cofactor>
</comment>
<keyword evidence="4" id="KW-1185">Reference proteome</keyword>
<dbReference type="PANTHER" id="PTHR12320">
    <property type="entry name" value="PROTEIN PHOSPHATASE 2C"/>
    <property type="match status" value="1"/>
</dbReference>
<dbReference type="Proteomes" id="UP000231279">
    <property type="component" value="Unassembled WGS sequence"/>
</dbReference>
<dbReference type="GO" id="GO:0046872">
    <property type="term" value="F:metal ion binding"/>
    <property type="evidence" value="ECO:0007669"/>
    <property type="project" value="UniProtKB-UniRule"/>
</dbReference>
<name>A0A2G9HRC8_9LAMI</name>
<comment type="similarity">
    <text evidence="1">Belongs to the PP2C family.</text>
</comment>
<accession>A0A2G9HRC8</accession>
<dbReference type="PANTHER" id="PTHR12320:SF81">
    <property type="entry name" value="PROTEIN PHOSPHATASE 2C 23-RELATED"/>
    <property type="match status" value="1"/>
</dbReference>
<sequence>MEMETGQDLMMLIGAYYIPKHNPSKPLGDDAYFFSHEAQVMGVADGVGGWARKGIDAGKYARLLMRNAEDSVEDCRPHDVDPRRLLVESFMNTTEVEGSSTACIVSLAGDLLRAANLGDSGFMVIRGGKTFYKTEAQQHSFNYPYQIGWRHSTNIGSPEEAEDIVLGVEVGDVIVLGTDGLFDNVFEEDIEKIVGLCLEKNDPPEIMARKLAGTAVKNSLEDKTTPFEVAAYDAGVGHFGGKYDDVTVLVACVCDSIFGI</sequence>
<protein>
    <recommendedName>
        <fullName evidence="1">Protein phosphatase</fullName>
        <ecNumber evidence="1">3.1.3.16</ecNumber>
    </recommendedName>
</protein>